<protein>
    <submittedName>
        <fullName evidence="2">Uncharacterized protein</fullName>
    </submittedName>
</protein>
<reference evidence="2" key="1">
    <citation type="submission" date="2020-01" db="EMBL/GenBank/DDBJ databases">
        <authorList>
            <consortium name="DOE Joint Genome Institute"/>
            <person name="Haridas S."/>
            <person name="Albert R."/>
            <person name="Binder M."/>
            <person name="Bloem J."/>
            <person name="Labutti K."/>
            <person name="Salamov A."/>
            <person name="Andreopoulos B."/>
            <person name="Baker S.E."/>
            <person name="Barry K."/>
            <person name="Bills G."/>
            <person name="Bluhm B.H."/>
            <person name="Cannon C."/>
            <person name="Castanera R."/>
            <person name="Culley D.E."/>
            <person name="Daum C."/>
            <person name="Ezra D."/>
            <person name="Gonzalez J.B."/>
            <person name="Henrissat B."/>
            <person name="Kuo A."/>
            <person name="Liang C."/>
            <person name="Lipzen A."/>
            <person name="Lutzoni F."/>
            <person name="Magnuson J."/>
            <person name="Mondo S."/>
            <person name="Nolan M."/>
            <person name="Ohm R."/>
            <person name="Pangilinan J."/>
            <person name="Park H.-J."/>
            <person name="Ramirez L."/>
            <person name="Alfaro M."/>
            <person name="Sun H."/>
            <person name="Tritt A."/>
            <person name="Yoshinaga Y."/>
            <person name="Zwiers L.-H."/>
            <person name="Turgeon B.G."/>
            <person name="Goodwin S.B."/>
            <person name="Spatafora J.W."/>
            <person name="Crous P.W."/>
            <person name="Grigoriev I.V."/>
        </authorList>
    </citation>
    <scope>NUCLEOTIDE SEQUENCE</scope>
    <source>
        <strain evidence="2">IPT5</strain>
    </source>
</reference>
<keyword evidence="3" id="KW-1185">Reference proteome</keyword>
<dbReference type="EMBL" id="MU006299">
    <property type="protein sequence ID" value="KAF2852187.1"/>
    <property type="molecule type" value="Genomic_DNA"/>
</dbReference>
<feature type="region of interest" description="Disordered" evidence="1">
    <location>
        <begin position="227"/>
        <end position="332"/>
    </location>
</feature>
<feature type="compositionally biased region" description="Polar residues" evidence="1">
    <location>
        <begin position="228"/>
        <end position="243"/>
    </location>
</feature>
<name>A0A6A7BBR2_9PLEO</name>
<proteinExistence type="predicted"/>
<feature type="compositionally biased region" description="Low complexity" evidence="1">
    <location>
        <begin position="290"/>
        <end position="311"/>
    </location>
</feature>
<feature type="compositionally biased region" description="Polar residues" evidence="1">
    <location>
        <begin position="314"/>
        <end position="331"/>
    </location>
</feature>
<accession>A0A6A7BBR2</accession>
<sequence length="426" mass="46316">MATPLAGRGLANQRRARQARNQPVYISGIKGQHSLETGVAYYYRGHHIYSAAAANPIDPIPFSTRKGISVVGIAQHLAPLYAPQAADLVPEASIAALDRARRYTLADIQAQEEAMRAEKVIALQGEEEKKSGNAAGVSSNAPVIGTVTAPSTPAMTVFNSFSPLSPIRPHLHSFTPHDRAQFLATSAPASRHVSVTNTPYGPMEKRRKTVVCRLVGWALGHRNVLERASNTHSPDPHLGNTSRRTSEQDLTRGTSSDTRPFHPPTAPAALRACERRKTPGPSAAFSTAHSSRTSTPFPTLTTSNNNLLYLPGLGQTTRQNLPTRPRISSASRPHAASLALNTAYNAANSRNTTEDTTTSPPGAYIPKCPIHDEDCDGETVTHVHQTERVRRKRGFKDVYPMISVNGRMMIDWAKIRDEEVAKRKEG</sequence>
<gene>
    <name evidence="2" type="ORF">T440DRAFT_488295</name>
</gene>
<evidence type="ECO:0000313" key="3">
    <source>
        <dbReference type="Proteomes" id="UP000799423"/>
    </source>
</evidence>
<dbReference type="AlphaFoldDB" id="A0A6A7BBR2"/>
<dbReference type="OrthoDB" id="3792817at2759"/>
<dbReference type="Proteomes" id="UP000799423">
    <property type="component" value="Unassembled WGS sequence"/>
</dbReference>
<evidence type="ECO:0000313" key="2">
    <source>
        <dbReference type="EMBL" id="KAF2852187.1"/>
    </source>
</evidence>
<evidence type="ECO:0000256" key="1">
    <source>
        <dbReference type="SAM" id="MobiDB-lite"/>
    </source>
</evidence>
<organism evidence="2 3">
    <name type="scientific">Plenodomus tracheiphilus IPT5</name>
    <dbReference type="NCBI Taxonomy" id="1408161"/>
    <lineage>
        <taxon>Eukaryota</taxon>
        <taxon>Fungi</taxon>
        <taxon>Dikarya</taxon>
        <taxon>Ascomycota</taxon>
        <taxon>Pezizomycotina</taxon>
        <taxon>Dothideomycetes</taxon>
        <taxon>Pleosporomycetidae</taxon>
        <taxon>Pleosporales</taxon>
        <taxon>Pleosporineae</taxon>
        <taxon>Leptosphaeriaceae</taxon>
        <taxon>Plenodomus</taxon>
    </lineage>
</organism>